<dbReference type="PANTHER" id="PTHR43400">
    <property type="entry name" value="FUMARATE REDUCTASE"/>
    <property type="match status" value="1"/>
</dbReference>
<keyword evidence="15" id="KW-1185">Reference proteome</keyword>
<dbReference type="InterPro" id="IPR010960">
    <property type="entry name" value="Flavocytochrome_c"/>
</dbReference>
<dbReference type="Gene3D" id="3.90.700.10">
    <property type="entry name" value="Succinate dehydrogenase/fumarate reductase flavoprotein, catalytic domain"/>
    <property type="match status" value="1"/>
</dbReference>
<evidence type="ECO:0000313" key="14">
    <source>
        <dbReference type="EMBL" id="EDR08895.1"/>
    </source>
</evidence>
<evidence type="ECO:0000313" key="15">
    <source>
        <dbReference type="Proteomes" id="UP000001194"/>
    </source>
</evidence>
<keyword evidence="6" id="KW-0274">FAD</keyword>
<protein>
    <recommendedName>
        <fullName evidence="10">fumarate reductase (NADH)</fullName>
        <ecNumber evidence="10">1.3.1.6</ecNumber>
    </recommendedName>
    <alternativeName>
        <fullName evidence="11">NADH-dependent fumarate reductase</fullName>
    </alternativeName>
</protein>
<dbReference type="GO" id="GO:0020037">
    <property type="term" value="F:heme binding"/>
    <property type="evidence" value="ECO:0007669"/>
    <property type="project" value="InterPro"/>
</dbReference>
<dbReference type="STRING" id="486041.B0D8S9"/>
<dbReference type="PROSITE" id="PS00191">
    <property type="entry name" value="CYTOCHROME_B5_1"/>
    <property type="match status" value="1"/>
</dbReference>
<dbReference type="FunFam" id="3.90.700.10:FF:000007">
    <property type="entry name" value="NADH-dependent fumarate reductase"/>
    <property type="match status" value="1"/>
</dbReference>
<evidence type="ECO:0000256" key="7">
    <source>
        <dbReference type="ARBA" id="ARBA00023002"/>
    </source>
</evidence>
<evidence type="ECO:0000256" key="3">
    <source>
        <dbReference type="ARBA" id="ARBA00022617"/>
    </source>
</evidence>
<dbReference type="EC" id="1.3.1.6" evidence="10"/>
<name>B0D8S9_LACBS</name>
<dbReference type="Proteomes" id="UP000001194">
    <property type="component" value="Unassembled WGS sequence"/>
</dbReference>
<dbReference type="PRINTS" id="PR00363">
    <property type="entry name" value="CYTOCHROMEB5"/>
</dbReference>
<evidence type="ECO:0000256" key="2">
    <source>
        <dbReference type="ARBA" id="ARBA00008040"/>
    </source>
</evidence>
<dbReference type="HOGENOM" id="CLU_011398_4_5_1"/>
<dbReference type="InterPro" id="IPR018506">
    <property type="entry name" value="Cyt_B5_heme-BS"/>
</dbReference>
<dbReference type="InParanoid" id="B0D8S9"/>
<dbReference type="InterPro" id="IPR036188">
    <property type="entry name" value="FAD/NAD-bd_sf"/>
</dbReference>
<comment type="similarity">
    <text evidence="2">Belongs to the FAD-dependent oxidoreductase 2 family. FRD/SDH subfamily.</text>
</comment>
<dbReference type="KEGG" id="lbc:LACBIDRAFT_184667"/>
<evidence type="ECO:0000256" key="6">
    <source>
        <dbReference type="ARBA" id="ARBA00022827"/>
    </source>
</evidence>
<evidence type="ECO:0000256" key="9">
    <source>
        <dbReference type="ARBA" id="ARBA00050832"/>
    </source>
</evidence>
<dbReference type="Gene3D" id="3.50.50.60">
    <property type="entry name" value="FAD/NAD(P)-binding domain"/>
    <property type="match status" value="1"/>
</dbReference>
<dbReference type="OrthoDB" id="10254877at2759"/>
<evidence type="ECO:0000256" key="1">
    <source>
        <dbReference type="ARBA" id="ARBA00001974"/>
    </source>
</evidence>
<evidence type="ECO:0000256" key="10">
    <source>
        <dbReference type="ARBA" id="ARBA00067004"/>
    </source>
</evidence>
<dbReference type="Gene3D" id="3.10.120.10">
    <property type="entry name" value="Cytochrome b5-like heme/steroid binding domain"/>
    <property type="match status" value="1"/>
</dbReference>
<evidence type="ECO:0000256" key="12">
    <source>
        <dbReference type="SAM" id="MobiDB-lite"/>
    </source>
</evidence>
<dbReference type="SMART" id="SM01117">
    <property type="entry name" value="Cyt-b5"/>
    <property type="match status" value="1"/>
</dbReference>
<dbReference type="InterPro" id="IPR003953">
    <property type="entry name" value="FAD-dep_OxRdtase_2_FAD-bd"/>
</dbReference>
<sequence length="584" mass="62691">MSQVIVVGGGLAGLSAAHTLLERGANVLLLDKQGFMGGNSTKATSGINGAGTDSQRNLNIPDTAQIFFEDTKKSARDLARDDLIRVLTGRSGDAVNWLQDKFNLDLSKVSRLGGHSQPRTHRGDAQFPGMVMTYAQLERLEDLSVSIPERVRIIKKARVTKLVKDDNGAVSGVEYTHGGKTEIAYGPVILATGGYAADFTEDSLLKKYRPEYWDLPTTNGEHCTGDGQKLAIAAGASAVDLEKVQVHPTGLVDPKEPDAKVKFLAAEALRGVGGLLLDNTGKRFVDELQHRDYVTGKIWENKKYPIRLVLNGNASKEIEWHCKHYVGRGLMKRFESGDALAKEFGLPADVLRKTFDDYNQSVRTKKDPFGKKFFQGEWKFDDFFNVAIMTPVLHYTMGGLEIDQESRVLDKSGKPIPGLFAAGEVAGGVHGANRLGGSSLLGCVVFGRVSADSAAAYQLQTTSAAIQKAGGRLSALAGQLSSTSSPSSPSPSTTSAAPAAPAAPSASGQYTLAEVAKHNKKDDVWVVVDGQVLDVTSFLPDHPGGEKAILLYAGRDATEEFNMLHDPKVIPRYAPDSVIGKVKA</sequence>
<feature type="compositionally biased region" description="Low complexity" evidence="12">
    <location>
        <begin position="481"/>
        <end position="503"/>
    </location>
</feature>
<dbReference type="InterPro" id="IPR036400">
    <property type="entry name" value="Cyt_B5-like_heme/steroid_sf"/>
</dbReference>
<evidence type="ECO:0000256" key="4">
    <source>
        <dbReference type="ARBA" id="ARBA00022630"/>
    </source>
</evidence>
<dbReference type="Pfam" id="PF00173">
    <property type="entry name" value="Cyt-b5"/>
    <property type="match status" value="1"/>
</dbReference>
<dbReference type="NCBIfam" id="TIGR01813">
    <property type="entry name" value="flavo_cyto_c"/>
    <property type="match status" value="1"/>
</dbReference>
<organism evidence="15">
    <name type="scientific">Laccaria bicolor (strain S238N-H82 / ATCC MYA-4686)</name>
    <name type="common">Bicoloured deceiver</name>
    <name type="synonym">Laccaria laccata var. bicolor</name>
    <dbReference type="NCBI Taxonomy" id="486041"/>
    <lineage>
        <taxon>Eukaryota</taxon>
        <taxon>Fungi</taxon>
        <taxon>Dikarya</taxon>
        <taxon>Basidiomycota</taxon>
        <taxon>Agaricomycotina</taxon>
        <taxon>Agaricomycetes</taxon>
        <taxon>Agaricomycetidae</taxon>
        <taxon>Agaricales</taxon>
        <taxon>Agaricineae</taxon>
        <taxon>Hydnangiaceae</taxon>
        <taxon>Laccaria</taxon>
    </lineage>
</organism>
<dbReference type="GO" id="GO:0016156">
    <property type="term" value="F:fumarate reductase (NADH) activity"/>
    <property type="evidence" value="ECO:0007669"/>
    <property type="project" value="UniProtKB-EC"/>
</dbReference>
<dbReference type="EMBL" id="DS547100">
    <property type="protein sequence ID" value="EDR08895.1"/>
    <property type="molecule type" value="Genomic_DNA"/>
</dbReference>
<evidence type="ECO:0000256" key="5">
    <source>
        <dbReference type="ARBA" id="ARBA00022723"/>
    </source>
</evidence>
<comment type="catalytic activity">
    <reaction evidence="9">
        <text>succinate + NAD(+) = fumarate + NADH + H(+)</text>
        <dbReference type="Rhea" id="RHEA:18281"/>
        <dbReference type="ChEBI" id="CHEBI:15378"/>
        <dbReference type="ChEBI" id="CHEBI:29806"/>
        <dbReference type="ChEBI" id="CHEBI:30031"/>
        <dbReference type="ChEBI" id="CHEBI:57540"/>
        <dbReference type="ChEBI" id="CHEBI:57945"/>
        <dbReference type="EC" id="1.3.1.6"/>
    </reaction>
</comment>
<dbReference type="PROSITE" id="PS50255">
    <property type="entry name" value="CYTOCHROME_B5_2"/>
    <property type="match status" value="1"/>
</dbReference>
<keyword evidence="5" id="KW-0479">Metal-binding</keyword>
<accession>B0D8S9</accession>
<dbReference type="SUPFAM" id="SSF55856">
    <property type="entry name" value="Cytochrome b5-like heme/steroid binding domain"/>
    <property type="match status" value="1"/>
</dbReference>
<feature type="region of interest" description="Disordered" evidence="12">
    <location>
        <begin position="477"/>
        <end position="503"/>
    </location>
</feature>
<evidence type="ECO:0000256" key="11">
    <source>
        <dbReference type="ARBA" id="ARBA00077246"/>
    </source>
</evidence>
<feature type="domain" description="Cytochrome b5 heme-binding" evidence="13">
    <location>
        <begin position="507"/>
        <end position="583"/>
    </location>
</feature>
<dbReference type="Pfam" id="PF00890">
    <property type="entry name" value="FAD_binding_2"/>
    <property type="match status" value="1"/>
</dbReference>
<comment type="cofactor">
    <cofactor evidence="1">
        <name>FAD</name>
        <dbReference type="ChEBI" id="CHEBI:57692"/>
    </cofactor>
</comment>
<reference evidence="14 15" key="1">
    <citation type="journal article" date="2008" name="Nature">
        <title>The genome of Laccaria bicolor provides insights into mycorrhizal symbiosis.</title>
        <authorList>
            <person name="Martin F."/>
            <person name="Aerts A."/>
            <person name="Ahren D."/>
            <person name="Brun A."/>
            <person name="Danchin E.G.J."/>
            <person name="Duchaussoy F."/>
            <person name="Gibon J."/>
            <person name="Kohler A."/>
            <person name="Lindquist E."/>
            <person name="Pereda V."/>
            <person name="Salamov A."/>
            <person name="Shapiro H.J."/>
            <person name="Wuyts J."/>
            <person name="Blaudez D."/>
            <person name="Buee M."/>
            <person name="Brokstein P."/>
            <person name="Canbaeck B."/>
            <person name="Cohen D."/>
            <person name="Courty P.E."/>
            <person name="Coutinho P.M."/>
            <person name="Delaruelle C."/>
            <person name="Detter J.C."/>
            <person name="Deveau A."/>
            <person name="DiFazio S."/>
            <person name="Duplessis S."/>
            <person name="Fraissinet-Tachet L."/>
            <person name="Lucic E."/>
            <person name="Frey-Klett P."/>
            <person name="Fourrey C."/>
            <person name="Feussner I."/>
            <person name="Gay G."/>
            <person name="Grimwood J."/>
            <person name="Hoegger P.J."/>
            <person name="Jain P."/>
            <person name="Kilaru S."/>
            <person name="Labbe J."/>
            <person name="Lin Y.C."/>
            <person name="Legue V."/>
            <person name="Le Tacon F."/>
            <person name="Marmeisse R."/>
            <person name="Melayah D."/>
            <person name="Montanini B."/>
            <person name="Muratet M."/>
            <person name="Nehls U."/>
            <person name="Niculita-Hirzel H."/>
            <person name="Oudot-Le Secq M.P."/>
            <person name="Peter M."/>
            <person name="Quesneville H."/>
            <person name="Rajashekar B."/>
            <person name="Reich M."/>
            <person name="Rouhier N."/>
            <person name="Schmutz J."/>
            <person name="Yin T."/>
            <person name="Chalot M."/>
            <person name="Henrissat B."/>
            <person name="Kuees U."/>
            <person name="Lucas S."/>
            <person name="Van de Peer Y."/>
            <person name="Podila G.K."/>
            <person name="Polle A."/>
            <person name="Pukkila P.J."/>
            <person name="Richardson P.M."/>
            <person name="Rouze P."/>
            <person name="Sanders I.R."/>
            <person name="Stajich J.E."/>
            <person name="Tunlid A."/>
            <person name="Tuskan G."/>
            <person name="Grigoriev I.V."/>
        </authorList>
    </citation>
    <scope>NUCLEOTIDE SEQUENCE [LARGE SCALE GENOMIC DNA]</scope>
    <source>
        <strain evidence="15">S238N-H82 / ATCC MYA-4686</strain>
    </source>
</reference>
<proteinExistence type="inferred from homology"/>
<gene>
    <name evidence="14" type="ORF">LACBIDRAFT_184667</name>
</gene>
<keyword evidence="3" id="KW-0349">Heme</keyword>
<dbReference type="InterPro" id="IPR001199">
    <property type="entry name" value="Cyt_B5-like_heme/steroid-bd"/>
</dbReference>
<dbReference type="AlphaFoldDB" id="B0D8S9"/>
<dbReference type="FunCoup" id="B0D8S9">
    <property type="interactions" value="13"/>
</dbReference>
<dbReference type="RefSeq" id="XP_001880208.1">
    <property type="nucleotide sequence ID" value="XM_001880173.1"/>
</dbReference>
<keyword evidence="4" id="KW-0285">Flavoprotein</keyword>
<keyword evidence="8" id="KW-0408">Iron</keyword>
<evidence type="ECO:0000256" key="8">
    <source>
        <dbReference type="ARBA" id="ARBA00023004"/>
    </source>
</evidence>
<keyword evidence="7" id="KW-0560">Oxidoreductase</keyword>
<dbReference type="GO" id="GO:0046872">
    <property type="term" value="F:metal ion binding"/>
    <property type="evidence" value="ECO:0007669"/>
    <property type="project" value="UniProtKB-KW"/>
</dbReference>
<dbReference type="GO" id="GO:0010181">
    <property type="term" value="F:FMN binding"/>
    <property type="evidence" value="ECO:0007669"/>
    <property type="project" value="InterPro"/>
</dbReference>
<dbReference type="PANTHER" id="PTHR43400:SF1">
    <property type="entry name" value="FUMARATE REDUCTASE"/>
    <property type="match status" value="1"/>
</dbReference>
<evidence type="ECO:0000259" key="13">
    <source>
        <dbReference type="PROSITE" id="PS50255"/>
    </source>
</evidence>
<dbReference type="SUPFAM" id="SSF51905">
    <property type="entry name" value="FAD/NAD(P)-binding domain"/>
    <property type="match status" value="1"/>
</dbReference>
<dbReference type="GeneID" id="6075907"/>
<dbReference type="InterPro" id="IPR027477">
    <property type="entry name" value="Succ_DH/fumarate_Rdtase_cat_sf"/>
</dbReference>
<dbReference type="SUPFAM" id="SSF56425">
    <property type="entry name" value="Succinate dehydrogenase/fumarate reductase flavoprotein, catalytic domain"/>
    <property type="match status" value="1"/>
</dbReference>
<dbReference type="InterPro" id="IPR050315">
    <property type="entry name" value="FAD-oxidoreductase_2"/>
</dbReference>